<dbReference type="CDD" id="cd06587">
    <property type="entry name" value="VOC"/>
    <property type="match status" value="1"/>
</dbReference>
<keyword evidence="3" id="KW-1185">Reference proteome</keyword>
<protein>
    <submittedName>
        <fullName evidence="2">VOC family protein</fullName>
    </submittedName>
</protein>
<dbReference type="AlphaFoldDB" id="A0A2A7MM19"/>
<dbReference type="InterPro" id="IPR037523">
    <property type="entry name" value="VOC_core"/>
</dbReference>
<organism evidence="2 3">
    <name type="scientific">Clostridium neonatale</name>
    <dbReference type="NCBI Taxonomy" id="137838"/>
    <lineage>
        <taxon>Bacteria</taxon>
        <taxon>Bacillati</taxon>
        <taxon>Bacillota</taxon>
        <taxon>Clostridia</taxon>
        <taxon>Eubacteriales</taxon>
        <taxon>Clostridiaceae</taxon>
        <taxon>Clostridium</taxon>
    </lineage>
</organism>
<evidence type="ECO:0000313" key="3">
    <source>
        <dbReference type="Proteomes" id="UP000220840"/>
    </source>
</evidence>
<accession>A0A2A7MM19</accession>
<dbReference type="Proteomes" id="UP000220840">
    <property type="component" value="Unassembled WGS sequence"/>
</dbReference>
<reference evidence="2 3" key="1">
    <citation type="submission" date="2017-10" db="EMBL/GenBank/DDBJ databases">
        <title>Effective Description of Clostridium neonatale sp. nov. linked to necrotizing enterocolitis in neonates and a clarification of species assignable to the genus Clostridium (Prazmowski 1880) emend. Lawson and Rainey 2016.</title>
        <authorList>
            <person name="Bernard K."/>
            <person name="Burdz T."/>
            <person name="Wiebe D."/>
            <person name="Balcewich B."/>
            <person name="Alfa M."/>
            <person name="Bernier A.-M."/>
        </authorList>
    </citation>
    <scope>NUCLEOTIDE SEQUENCE [LARGE SCALE GENOMIC DNA]</scope>
    <source>
        <strain evidence="2 3">LCDC99A005</strain>
    </source>
</reference>
<dbReference type="OrthoDB" id="371072at2"/>
<dbReference type="PROSITE" id="PS51819">
    <property type="entry name" value="VOC"/>
    <property type="match status" value="1"/>
</dbReference>
<evidence type="ECO:0000259" key="1">
    <source>
        <dbReference type="PROSITE" id="PS51819"/>
    </source>
</evidence>
<comment type="caution">
    <text evidence="2">The sequence shown here is derived from an EMBL/GenBank/DDBJ whole genome shotgun (WGS) entry which is preliminary data.</text>
</comment>
<feature type="domain" description="VOC" evidence="1">
    <location>
        <begin position="9"/>
        <end position="129"/>
    </location>
</feature>
<dbReference type="Pfam" id="PF00903">
    <property type="entry name" value="Glyoxalase"/>
    <property type="match status" value="1"/>
</dbReference>
<sequence length="130" mass="15138">MNLKAFCTGVQHIGIPTDNIEKTVLFYEELGFDKIYETYNKNANQKVVFLQLENLIIETYEEKNISSANGAINHIAIDCNKIYEAYDIVRMQGYKLLTDGIQNLDFWENGIQYFIIEGPNKERLEFCKKL</sequence>
<proteinExistence type="predicted"/>
<dbReference type="STRING" id="137838.GCA_001458595_01648"/>
<dbReference type="Gene3D" id="3.10.180.10">
    <property type="entry name" value="2,3-Dihydroxybiphenyl 1,2-Dioxygenase, domain 1"/>
    <property type="match status" value="1"/>
</dbReference>
<dbReference type="InterPro" id="IPR004360">
    <property type="entry name" value="Glyas_Fos-R_dOase_dom"/>
</dbReference>
<dbReference type="EMBL" id="PDCJ01000001">
    <property type="protein sequence ID" value="PEG32736.1"/>
    <property type="molecule type" value="Genomic_DNA"/>
</dbReference>
<gene>
    <name evidence="2" type="ORF">CQ394_01045</name>
</gene>
<dbReference type="SUPFAM" id="SSF54593">
    <property type="entry name" value="Glyoxalase/Bleomycin resistance protein/Dihydroxybiphenyl dioxygenase"/>
    <property type="match status" value="1"/>
</dbReference>
<dbReference type="InterPro" id="IPR029068">
    <property type="entry name" value="Glyas_Bleomycin-R_OHBP_Dase"/>
</dbReference>
<name>A0A2A7MM19_9CLOT</name>
<evidence type="ECO:0000313" key="2">
    <source>
        <dbReference type="EMBL" id="PEG32736.1"/>
    </source>
</evidence>